<comment type="caution">
    <text evidence="4">The sequence shown here is derived from an EMBL/GenBank/DDBJ whole genome shotgun (WGS) entry which is preliminary data.</text>
</comment>
<dbReference type="Proteomes" id="UP001324115">
    <property type="component" value="Unassembled WGS sequence"/>
</dbReference>
<dbReference type="EMBL" id="JAXUIC010000005">
    <property type="protein sequence ID" value="KAK4590509.1"/>
    <property type="molecule type" value="Genomic_DNA"/>
</dbReference>
<evidence type="ECO:0000259" key="3">
    <source>
        <dbReference type="SMART" id="SM00181"/>
    </source>
</evidence>
<feature type="region of interest" description="Disordered" evidence="1">
    <location>
        <begin position="173"/>
        <end position="203"/>
    </location>
</feature>
<keyword evidence="5" id="KW-1185">Reference proteome</keyword>
<evidence type="ECO:0000256" key="1">
    <source>
        <dbReference type="SAM" id="MobiDB-lite"/>
    </source>
</evidence>
<dbReference type="InterPro" id="IPR000742">
    <property type="entry name" value="EGF"/>
</dbReference>
<dbReference type="SMART" id="SM00181">
    <property type="entry name" value="EGF"/>
    <property type="match status" value="2"/>
</dbReference>
<evidence type="ECO:0000313" key="4">
    <source>
        <dbReference type="EMBL" id="KAK4590509.1"/>
    </source>
</evidence>
<feature type="domain" description="EGF-like" evidence="3">
    <location>
        <begin position="42"/>
        <end position="84"/>
    </location>
</feature>
<organism evidence="4 5">
    <name type="scientific">Quercus rubra</name>
    <name type="common">Northern red oak</name>
    <name type="synonym">Quercus borealis</name>
    <dbReference type="NCBI Taxonomy" id="3512"/>
    <lineage>
        <taxon>Eukaryota</taxon>
        <taxon>Viridiplantae</taxon>
        <taxon>Streptophyta</taxon>
        <taxon>Embryophyta</taxon>
        <taxon>Tracheophyta</taxon>
        <taxon>Spermatophyta</taxon>
        <taxon>Magnoliopsida</taxon>
        <taxon>eudicotyledons</taxon>
        <taxon>Gunneridae</taxon>
        <taxon>Pentapetalae</taxon>
        <taxon>rosids</taxon>
        <taxon>fabids</taxon>
        <taxon>Fagales</taxon>
        <taxon>Fagaceae</taxon>
        <taxon>Quercus</taxon>
    </lineage>
</organism>
<proteinExistence type="predicted"/>
<dbReference type="AlphaFoldDB" id="A0AAN7FE93"/>
<protein>
    <recommendedName>
        <fullName evidence="3">EGF-like domain-containing protein</fullName>
    </recommendedName>
</protein>
<reference evidence="4 5" key="1">
    <citation type="journal article" date="2023" name="G3 (Bethesda)">
        <title>A haplotype-resolved chromosome-scale genome for Quercus rubra L. provides insights into the genetics of adaptive traits for red oak species.</title>
        <authorList>
            <person name="Kapoor B."/>
            <person name="Jenkins J."/>
            <person name="Schmutz J."/>
            <person name="Zhebentyayeva T."/>
            <person name="Kuelheim C."/>
            <person name="Coggeshall M."/>
            <person name="Heim C."/>
            <person name="Lasky J.R."/>
            <person name="Leites L."/>
            <person name="Islam-Faridi N."/>
            <person name="Romero-Severson J."/>
            <person name="DeLeo V.L."/>
            <person name="Lucas S.M."/>
            <person name="Lazic D."/>
            <person name="Gailing O."/>
            <person name="Carlson J."/>
            <person name="Staton M."/>
        </authorList>
    </citation>
    <scope>NUCLEOTIDE SEQUENCE [LARGE SCALE GENOMIC DNA]</scope>
    <source>
        <strain evidence="4">Pseudo-F2</strain>
    </source>
</reference>
<name>A0AAN7FE93_QUERU</name>
<feature type="chain" id="PRO_5042971034" description="EGF-like domain-containing protein" evidence="2">
    <location>
        <begin position="28"/>
        <end position="230"/>
    </location>
</feature>
<accession>A0AAN7FE93</accession>
<dbReference type="PANTHER" id="PTHR33881:SF17">
    <property type="entry name" value="EGF-LIKE DOMAIN-CONTAINING PROTEIN"/>
    <property type="match status" value="1"/>
</dbReference>
<keyword evidence="2" id="KW-0732">Signal</keyword>
<sequence>MENFNCKIFTLISLHFLFFTFFSFNQAANSTLDLPPSLNGIACAVIDCVQGTCKDSSSFLGFECECYPGWKAIQIGYLTFPACVIPNCSVNFQCGIGSPTPSPPAAPVSLLANDACAFVWCGDGTCVTNGTGYKCQCNDGSTNLMDSPTLACFKECYLGVDCRNLQLGSIQLSPPPPSPSGSSRNGMSPQPTPPSTSSSSRNGIGELPNCLRSYYALTAIMLAAIFLTRV</sequence>
<evidence type="ECO:0000256" key="2">
    <source>
        <dbReference type="SAM" id="SignalP"/>
    </source>
</evidence>
<gene>
    <name evidence="4" type="ORF">RGQ29_020886</name>
</gene>
<feature type="domain" description="EGF-like" evidence="3">
    <location>
        <begin position="115"/>
        <end position="153"/>
    </location>
</feature>
<dbReference type="PANTHER" id="PTHR33881">
    <property type="entry name" value="NEUROGENIC LOCUS NOTCH-LIKE PROTEIN"/>
    <property type="match status" value="1"/>
</dbReference>
<feature type="signal peptide" evidence="2">
    <location>
        <begin position="1"/>
        <end position="27"/>
    </location>
</feature>
<evidence type="ECO:0000313" key="5">
    <source>
        <dbReference type="Proteomes" id="UP001324115"/>
    </source>
</evidence>